<keyword evidence="1" id="KW-0805">Transcription regulation</keyword>
<dbReference type="CDD" id="cd00092">
    <property type="entry name" value="HTH_CRP"/>
    <property type="match status" value="1"/>
</dbReference>
<dbReference type="GO" id="GO:0003677">
    <property type="term" value="F:DNA binding"/>
    <property type="evidence" value="ECO:0007669"/>
    <property type="project" value="UniProtKB-KW"/>
</dbReference>
<dbReference type="Gene3D" id="2.60.120.10">
    <property type="entry name" value="Jelly Rolls"/>
    <property type="match status" value="1"/>
</dbReference>
<dbReference type="InterPro" id="IPR000595">
    <property type="entry name" value="cNMP-bd_dom"/>
</dbReference>
<dbReference type="InterPro" id="IPR036388">
    <property type="entry name" value="WH-like_DNA-bd_sf"/>
</dbReference>
<evidence type="ECO:0000259" key="4">
    <source>
        <dbReference type="PROSITE" id="PS50042"/>
    </source>
</evidence>
<dbReference type="Proteomes" id="UP000294813">
    <property type="component" value="Unassembled WGS sequence"/>
</dbReference>
<feature type="domain" description="Cyclic nucleotide-binding" evidence="4">
    <location>
        <begin position="12"/>
        <end position="115"/>
    </location>
</feature>
<evidence type="ECO:0000256" key="3">
    <source>
        <dbReference type="ARBA" id="ARBA00023163"/>
    </source>
</evidence>
<sequence length="232" mass="26457">MELWQQLKCMDGLSVLPDEALQALAAAQGERIHKKRHRLFGEGETAEAVYFLLQGKVKLIKVNLDGLEKMLTIIRPGQFFGEIAVMDGSPAPYTAETLEEVRLIAINKESFHKLLHQYPLMACELLRIEAKRLRHAYRHMKNLALLDTHGRVAASLVRLAHNDSVSEGNTISIRTNLTRQEMAQLIGTSRETVSRILAEYERLGILEIDRQTIIIRDMEELRYRASGGRERE</sequence>
<dbReference type="Pfam" id="PF13545">
    <property type="entry name" value="HTH_Crp_2"/>
    <property type="match status" value="1"/>
</dbReference>
<keyword evidence="3" id="KW-0804">Transcription</keyword>
<reference evidence="6 7" key="1">
    <citation type="submission" date="2019-03" db="EMBL/GenBank/DDBJ databases">
        <title>Genomic Encyclopedia of Type Strains, Phase IV (KMG-IV): sequencing the most valuable type-strain genomes for metagenomic binning, comparative biology and taxonomic classification.</title>
        <authorList>
            <person name="Goeker M."/>
        </authorList>
    </citation>
    <scope>NUCLEOTIDE SEQUENCE [LARGE SCALE GENOMIC DNA]</scope>
    <source>
        <strain evidence="6 7">DSM 11170</strain>
    </source>
</reference>
<dbReference type="AlphaFoldDB" id="A0A4R2RQY7"/>
<dbReference type="PANTHER" id="PTHR24567:SF74">
    <property type="entry name" value="HTH-TYPE TRANSCRIPTIONAL REGULATOR ARCR"/>
    <property type="match status" value="1"/>
</dbReference>
<dbReference type="PRINTS" id="PR00034">
    <property type="entry name" value="HTHCRP"/>
</dbReference>
<dbReference type="EMBL" id="SLXT01000006">
    <property type="protein sequence ID" value="TCP65199.1"/>
    <property type="molecule type" value="Genomic_DNA"/>
</dbReference>
<dbReference type="InterPro" id="IPR012318">
    <property type="entry name" value="HTH_CRP"/>
</dbReference>
<dbReference type="SUPFAM" id="SSF46785">
    <property type="entry name" value="Winged helix' DNA-binding domain"/>
    <property type="match status" value="1"/>
</dbReference>
<dbReference type="SUPFAM" id="SSF51206">
    <property type="entry name" value="cAMP-binding domain-like"/>
    <property type="match status" value="1"/>
</dbReference>
<name>A0A4R2RQY7_9FIRM</name>
<dbReference type="RefSeq" id="WP_165876322.1">
    <property type="nucleotide sequence ID" value="NZ_JAOQNU010000006.1"/>
</dbReference>
<evidence type="ECO:0000256" key="1">
    <source>
        <dbReference type="ARBA" id="ARBA00023015"/>
    </source>
</evidence>
<gene>
    <name evidence="6" type="ORF">EDD73_10683</name>
</gene>
<keyword evidence="7" id="KW-1185">Reference proteome</keyword>
<keyword evidence="2" id="KW-0238">DNA-binding</keyword>
<dbReference type="PROSITE" id="PS50042">
    <property type="entry name" value="CNMP_BINDING_3"/>
    <property type="match status" value="1"/>
</dbReference>
<comment type="caution">
    <text evidence="6">The sequence shown here is derived from an EMBL/GenBank/DDBJ whole genome shotgun (WGS) entry which is preliminary data.</text>
</comment>
<evidence type="ECO:0000313" key="6">
    <source>
        <dbReference type="EMBL" id="TCP65199.1"/>
    </source>
</evidence>
<dbReference type="CDD" id="cd00038">
    <property type="entry name" value="CAP_ED"/>
    <property type="match status" value="1"/>
</dbReference>
<dbReference type="SMART" id="SM00100">
    <property type="entry name" value="cNMP"/>
    <property type="match status" value="1"/>
</dbReference>
<dbReference type="FunFam" id="1.10.10.10:FF:000019">
    <property type="entry name" value="Crp/Fnr family transcriptional regulator"/>
    <property type="match status" value="1"/>
</dbReference>
<evidence type="ECO:0000313" key="7">
    <source>
        <dbReference type="Proteomes" id="UP000294813"/>
    </source>
</evidence>
<evidence type="ECO:0000256" key="2">
    <source>
        <dbReference type="ARBA" id="ARBA00023125"/>
    </source>
</evidence>
<dbReference type="InterPro" id="IPR036390">
    <property type="entry name" value="WH_DNA-bd_sf"/>
</dbReference>
<dbReference type="Gene3D" id="1.10.10.10">
    <property type="entry name" value="Winged helix-like DNA-binding domain superfamily/Winged helix DNA-binding domain"/>
    <property type="match status" value="1"/>
</dbReference>
<feature type="domain" description="HTH crp-type" evidence="5">
    <location>
        <begin position="146"/>
        <end position="219"/>
    </location>
</feature>
<dbReference type="GO" id="GO:0005829">
    <property type="term" value="C:cytosol"/>
    <property type="evidence" value="ECO:0007669"/>
    <property type="project" value="TreeGrafter"/>
</dbReference>
<evidence type="ECO:0000259" key="5">
    <source>
        <dbReference type="PROSITE" id="PS51063"/>
    </source>
</evidence>
<dbReference type="SMART" id="SM00419">
    <property type="entry name" value="HTH_CRP"/>
    <property type="match status" value="1"/>
</dbReference>
<dbReference type="PROSITE" id="PS51063">
    <property type="entry name" value="HTH_CRP_2"/>
    <property type="match status" value="1"/>
</dbReference>
<dbReference type="InterPro" id="IPR018490">
    <property type="entry name" value="cNMP-bd_dom_sf"/>
</dbReference>
<organism evidence="6 7">
    <name type="scientific">Heliophilum fasciatum</name>
    <dbReference type="NCBI Taxonomy" id="35700"/>
    <lineage>
        <taxon>Bacteria</taxon>
        <taxon>Bacillati</taxon>
        <taxon>Bacillota</taxon>
        <taxon>Clostridia</taxon>
        <taxon>Eubacteriales</taxon>
        <taxon>Heliobacteriaceae</taxon>
        <taxon>Heliophilum</taxon>
    </lineage>
</organism>
<accession>A0A4R2RQY7</accession>
<dbReference type="GO" id="GO:0003700">
    <property type="term" value="F:DNA-binding transcription factor activity"/>
    <property type="evidence" value="ECO:0007669"/>
    <property type="project" value="TreeGrafter"/>
</dbReference>
<proteinExistence type="predicted"/>
<dbReference type="InterPro" id="IPR050397">
    <property type="entry name" value="Env_Response_Regulators"/>
</dbReference>
<dbReference type="Pfam" id="PF00027">
    <property type="entry name" value="cNMP_binding"/>
    <property type="match status" value="1"/>
</dbReference>
<dbReference type="InterPro" id="IPR014710">
    <property type="entry name" value="RmlC-like_jellyroll"/>
</dbReference>
<protein>
    <submittedName>
        <fullName evidence="6">Crp/Fnr family transcriptional regulator</fullName>
    </submittedName>
</protein>
<dbReference type="PANTHER" id="PTHR24567">
    <property type="entry name" value="CRP FAMILY TRANSCRIPTIONAL REGULATORY PROTEIN"/>
    <property type="match status" value="1"/>
</dbReference>